<dbReference type="OMA" id="ANTWDSI"/>
<dbReference type="SUPFAM" id="SSF52540">
    <property type="entry name" value="P-loop containing nucleoside triphosphate hydrolases"/>
    <property type="match status" value="1"/>
</dbReference>
<dbReference type="RefSeq" id="XP_040629638.1">
    <property type="nucleotide sequence ID" value="XM_040770068.1"/>
</dbReference>
<evidence type="ECO:0008006" key="3">
    <source>
        <dbReference type="Google" id="ProtNLM"/>
    </source>
</evidence>
<protein>
    <recommendedName>
        <fullName evidence="3">TPR-like protein</fullName>
    </recommendedName>
</protein>
<evidence type="ECO:0000313" key="2">
    <source>
        <dbReference type="Proteomes" id="UP000030653"/>
    </source>
</evidence>
<accession>M5G226</accession>
<dbReference type="HOGENOM" id="CLU_006580_0_1_1"/>
<dbReference type="InterPro" id="IPR027417">
    <property type="entry name" value="P-loop_NTPase"/>
</dbReference>
<name>M5G226_DACPD</name>
<dbReference type="OrthoDB" id="431454at2759"/>
<dbReference type="SUPFAM" id="SSF48452">
    <property type="entry name" value="TPR-like"/>
    <property type="match status" value="2"/>
</dbReference>
<dbReference type="PANTHER" id="PTHR47691">
    <property type="entry name" value="REGULATOR-RELATED"/>
    <property type="match status" value="1"/>
</dbReference>
<sequence length="921" mass="100218">MALSSSDYPAGLRTSLDQWTAQIQAGTVLEPVKRALVEGTTRLLGLYDVVREQQDDSRELAAKASLVDQLVLRRISANADLGPTEVSLIQELTDAIGQVDVFIRKSQKSLGHVRRLAFPDELAKLRKKLDGICSTYMLVYVSDIDDRVRVLERGAAGSLSQIPAHLPLADLPPLPSNFHGRGALLSLLLTLLQSKAHIPLLGPGGIGKTSLASALLNDPSIRARFGENRFFISCEGLVTAEGVLNALAAAVGLRPQADPRRALFAALETTSCALLVLDNLETAWEAERVQVEALLGKLAQHPKVSLVITMRGALRPGGVSWAEGCEPLAPVSLAAAREIWIGIAGPDGDPKARDDLLLRLDGLPLAITLLAHQGQLLSPSELLDAYESEKTALVETGRERLTSLEVSIRLSLSTPSVAQNPEARKLLSLLALLPDGAPVAALRLMVPSMLNSRKNALVLLAVALLIRNNDRIRCLTPIRDFMLDHYPPDPSSFQELRTYFTNMTASVHQINDNPKETIGRLSPDFGNINSVLMYSWTLAADKPIMTILLTSTLQLAQFSYLATFGDCTSLLTGARSALQSIHSDLGIALCTQRRGKILTVRSRWLDGMTNFEEARKLFELVGDRMRTAECMQSIGGALYMLSRYDEGIDILNKAKAEFEALGVRYGAAQCMHTLGDTFHMLDRYDDALSTLRAAKAEFEAIGERRFAAYCARSIAEVLVITSDNKEAISMLEEAQTQFKALGDRSGAAHCLVSLGNVQSIENKTDDALKNLEMARNQFTAIGDEFGKAQCALNIGNVLLDSDRYEDALSNLYEAKAEFERLGGRTGMAQCTQCIGKALTSVAKYDDAVSALEDARAQFKAMGQLFGEVACVTLLATVHVQAKRPEDAKRNYEEAREMFGRLGLTDLVTQCDEEIAGLGTQN</sequence>
<gene>
    <name evidence="1" type="ORF">DACRYDRAFT_115737</name>
</gene>
<dbReference type="STRING" id="1858805.M5G226"/>
<dbReference type="Gene3D" id="1.25.40.10">
    <property type="entry name" value="Tetratricopeptide repeat domain"/>
    <property type="match status" value="2"/>
</dbReference>
<keyword evidence="2" id="KW-1185">Reference proteome</keyword>
<dbReference type="GeneID" id="63685130"/>
<dbReference type="Gene3D" id="3.40.50.300">
    <property type="entry name" value="P-loop containing nucleotide triphosphate hydrolases"/>
    <property type="match status" value="1"/>
</dbReference>
<evidence type="ECO:0000313" key="1">
    <source>
        <dbReference type="EMBL" id="EJU02744.1"/>
    </source>
</evidence>
<dbReference type="SMART" id="SM00028">
    <property type="entry name" value="TPR"/>
    <property type="match status" value="6"/>
</dbReference>
<dbReference type="Proteomes" id="UP000030653">
    <property type="component" value="Unassembled WGS sequence"/>
</dbReference>
<dbReference type="InterPro" id="IPR019734">
    <property type="entry name" value="TPR_rpt"/>
</dbReference>
<organism evidence="1 2">
    <name type="scientific">Dacryopinax primogenitus (strain DJM 731)</name>
    <name type="common">Brown rot fungus</name>
    <dbReference type="NCBI Taxonomy" id="1858805"/>
    <lineage>
        <taxon>Eukaryota</taxon>
        <taxon>Fungi</taxon>
        <taxon>Dikarya</taxon>
        <taxon>Basidiomycota</taxon>
        <taxon>Agaricomycotina</taxon>
        <taxon>Dacrymycetes</taxon>
        <taxon>Dacrymycetales</taxon>
        <taxon>Dacrymycetaceae</taxon>
        <taxon>Dacryopinax</taxon>
    </lineage>
</organism>
<dbReference type="PANTHER" id="PTHR47691:SF3">
    <property type="entry name" value="HTH-TYPE TRANSCRIPTIONAL REGULATOR RV0890C-RELATED"/>
    <property type="match status" value="1"/>
</dbReference>
<proteinExistence type="predicted"/>
<dbReference type="Pfam" id="PF13424">
    <property type="entry name" value="TPR_12"/>
    <property type="match status" value="1"/>
</dbReference>
<dbReference type="AlphaFoldDB" id="M5G226"/>
<reference evidence="1 2" key="1">
    <citation type="journal article" date="2012" name="Science">
        <title>The Paleozoic origin of enzymatic lignin decomposition reconstructed from 31 fungal genomes.</title>
        <authorList>
            <person name="Floudas D."/>
            <person name="Binder M."/>
            <person name="Riley R."/>
            <person name="Barry K."/>
            <person name="Blanchette R.A."/>
            <person name="Henrissat B."/>
            <person name="Martinez A.T."/>
            <person name="Otillar R."/>
            <person name="Spatafora J.W."/>
            <person name="Yadav J.S."/>
            <person name="Aerts A."/>
            <person name="Benoit I."/>
            <person name="Boyd A."/>
            <person name="Carlson A."/>
            <person name="Copeland A."/>
            <person name="Coutinho P.M."/>
            <person name="de Vries R.P."/>
            <person name="Ferreira P."/>
            <person name="Findley K."/>
            <person name="Foster B."/>
            <person name="Gaskell J."/>
            <person name="Glotzer D."/>
            <person name="Gorecki P."/>
            <person name="Heitman J."/>
            <person name="Hesse C."/>
            <person name="Hori C."/>
            <person name="Igarashi K."/>
            <person name="Jurgens J.A."/>
            <person name="Kallen N."/>
            <person name="Kersten P."/>
            <person name="Kohler A."/>
            <person name="Kuees U."/>
            <person name="Kumar T.K.A."/>
            <person name="Kuo A."/>
            <person name="LaButti K."/>
            <person name="Larrondo L.F."/>
            <person name="Lindquist E."/>
            <person name="Ling A."/>
            <person name="Lombard V."/>
            <person name="Lucas S."/>
            <person name="Lundell T."/>
            <person name="Martin R."/>
            <person name="McLaughlin D.J."/>
            <person name="Morgenstern I."/>
            <person name="Morin E."/>
            <person name="Murat C."/>
            <person name="Nagy L.G."/>
            <person name="Nolan M."/>
            <person name="Ohm R.A."/>
            <person name="Patyshakuliyeva A."/>
            <person name="Rokas A."/>
            <person name="Ruiz-Duenas F.J."/>
            <person name="Sabat G."/>
            <person name="Salamov A."/>
            <person name="Samejima M."/>
            <person name="Schmutz J."/>
            <person name="Slot J.C."/>
            <person name="St John F."/>
            <person name="Stenlid J."/>
            <person name="Sun H."/>
            <person name="Sun S."/>
            <person name="Syed K."/>
            <person name="Tsang A."/>
            <person name="Wiebenga A."/>
            <person name="Young D."/>
            <person name="Pisabarro A."/>
            <person name="Eastwood D.C."/>
            <person name="Martin F."/>
            <person name="Cullen D."/>
            <person name="Grigoriev I.V."/>
            <person name="Hibbett D.S."/>
        </authorList>
    </citation>
    <scope>NUCLEOTIDE SEQUENCE [LARGE SCALE GENOMIC DNA]</scope>
    <source>
        <strain evidence="1 2">DJM-731 SS1</strain>
    </source>
</reference>
<dbReference type="InterPro" id="IPR011990">
    <property type="entry name" value="TPR-like_helical_dom_sf"/>
</dbReference>
<dbReference type="EMBL" id="JH795861">
    <property type="protein sequence ID" value="EJU02744.1"/>
    <property type="molecule type" value="Genomic_DNA"/>
</dbReference>